<evidence type="ECO:0000259" key="10">
    <source>
        <dbReference type="Pfam" id="PF00345"/>
    </source>
</evidence>
<keyword evidence="6 8" id="KW-0143">Chaperone</keyword>
<keyword evidence="5" id="KW-0574">Periplasm</keyword>
<evidence type="ECO:0000256" key="8">
    <source>
        <dbReference type="RuleBase" id="RU003918"/>
    </source>
</evidence>
<evidence type="ECO:0000256" key="3">
    <source>
        <dbReference type="ARBA" id="ARBA00022558"/>
    </source>
</evidence>
<evidence type="ECO:0000256" key="7">
    <source>
        <dbReference type="ARBA" id="ARBA00023319"/>
    </source>
</evidence>
<feature type="domain" description="Pili assembly chaperone N-terminal" evidence="10">
    <location>
        <begin position="24"/>
        <end position="146"/>
    </location>
</feature>
<sequence>MKPLKLLRILTLAAAALATHAEASVVIAGTRIIFPSSEREVTIQLTNDGKRPALVQAWIDDGDRNALPEQIDVPFTLAPAMFRMEPGNGQTLRVMHTGQPLPADKESLFWLNVLEVPPKATADDNPNRIQLAFRSRIKIMYRPASLKGDANAAPAQLDWRVIRADGGRYALQATNPTPYVVNLGSVALKSAGQKFDAGSGYVLPGAAQRFPIKDLAAAPAAGASVEFGTINDWGASTDIEHPVSVAP</sequence>
<evidence type="ECO:0000256" key="4">
    <source>
        <dbReference type="ARBA" id="ARBA00022729"/>
    </source>
</evidence>
<evidence type="ECO:0000256" key="9">
    <source>
        <dbReference type="SAM" id="SignalP"/>
    </source>
</evidence>
<keyword evidence="4 9" id="KW-0732">Signal</keyword>
<dbReference type="InterPro" id="IPR050643">
    <property type="entry name" value="Periplasmic_pilus_chap"/>
</dbReference>
<organism evidence="12 13">
    <name type="scientific">Burkholderia ubonensis</name>
    <dbReference type="NCBI Taxonomy" id="101571"/>
    <lineage>
        <taxon>Bacteria</taxon>
        <taxon>Pseudomonadati</taxon>
        <taxon>Pseudomonadota</taxon>
        <taxon>Betaproteobacteria</taxon>
        <taxon>Burkholderiales</taxon>
        <taxon>Burkholderiaceae</taxon>
        <taxon>Burkholderia</taxon>
        <taxon>Burkholderia cepacia complex</taxon>
    </lineage>
</organism>
<evidence type="ECO:0000259" key="11">
    <source>
        <dbReference type="Pfam" id="PF02753"/>
    </source>
</evidence>
<protein>
    <submittedName>
        <fullName evidence="12">Pilus assembly protein</fullName>
    </submittedName>
</protein>
<evidence type="ECO:0000256" key="6">
    <source>
        <dbReference type="ARBA" id="ARBA00023186"/>
    </source>
</evidence>
<dbReference type="Pfam" id="PF00345">
    <property type="entry name" value="PapD_N"/>
    <property type="match status" value="1"/>
</dbReference>
<comment type="similarity">
    <text evidence="2 8">Belongs to the periplasmic pilus chaperone family.</text>
</comment>
<evidence type="ECO:0000256" key="2">
    <source>
        <dbReference type="ARBA" id="ARBA00007399"/>
    </source>
</evidence>
<comment type="subcellular location">
    <subcellularLocation>
        <location evidence="1 8">Periplasm</location>
    </subcellularLocation>
</comment>
<dbReference type="InterPro" id="IPR001829">
    <property type="entry name" value="Pili_assmbl_chaperone_bac"/>
</dbReference>
<dbReference type="GO" id="GO:0030288">
    <property type="term" value="C:outer membrane-bounded periplasmic space"/>
    <property type="evidence" value="ECO:0007669"/>
    <property type="project" value="InterPro"/>
</dbReference>
<evidence type="ECO:0000313" key="12">
    <source>
        <dbReference type="EMBL" id="KWK69889.1"/>
    </source>
</evidence>
<dbReference type="AlphaFoldDB" id="A0A108C8J0"/>
<proteinExistence type="inferred from homology"/>
<dbReference type="InterPro" id="IPR036316">
    <property type="entry name" value="Pili_assmbl_chap_C_dom_sf"/>
</dbReference>
<reference evidence="12 13" key="1">
    <citation type="submission" date="2015-11" db="EMBL/GenBank/DDBJ databases">
        <title>Expanding the genomic diversity of Burkholderia species for the development of highly accurate diagnostics.</title>
        <authorList>
            <person name="Sahl J."/>
            <person name="Keim P."/>
            <person name="Wagner D."/>
        </authorList>
    </citation>
    <scope>NUCLEOTIDE SEQUENCE [LARGE SCALE GENOMIC DNA]</scope>
    <source>
        <strain evidence="12 13">MSMB782WGS</strain>
    </source>
</reference>
<dbReference type="SUPFAM" id="SSF49354">
    <property type="entry name" value="PapD-like"/>
    <property type="match status" value="1"/>
</dbReference>
<dbReference type="PANTHER" id="PTHR30251">
    <property type="entry name" value="PILUS ASSEMBLY CHAPERONE"/>
    <property type="match status" value="1"/>
</dbReference>
<feature type="chain" id="PRO_5007129596" evidence="9">
    <location>
        <begin position="24"/>
        <end position="247"/>
    </location>
</feature>
<dbReference type="RefSeq" id="WP_060236635.1">
    <property type="nucleotide sequence ID" value="NZ_LPLU01000108.1"/>
</dbReference>
<name>A0A108C8J0_9BURK</name>
<dbReference type="InterPro" id="IPR016147">
    <property type="entry name" value="Pili_assmbl_chaperone_N"/>
</dbReference>
<gene>
    <name evidence="12" type="ORF">WM16_21820</name>
</gene>
<dbReference type="EMBL" id="LPLU01000108">
    <property type="protein sequence ID" value="KWK69889.1"/>
    <property type="molecule type" value="Genomic_DNA"/>
</dbReference>
<dbReference type="Gene3D" id="2.60.40.10">
    <property type="entry name" value="Immunoglobulins"/>
    <property type="match status" value="2"/>
</dbReference>
<dbReference type="InterPro" id="IPR016148">
    <property type="entry name" value="Pili_assmbl_chaperone_C"/>
</dbReference>
<dbReference type="Pfam" id="PF02753">
    <property type="entry name" value="PapD_C"/>
    <property type="match status" value="1"/>
</dbReference>
<dbReference type="SUPFAM" id="SSF49584">
    <property type="entry name" value="Periplasmic chaperone C-domain"/>
    <property type="match status" value="1"/>
</dbReference>
<evidence type="ECO:0000313" key="13">
    <source>
        <dbReference type="Proteomes" id="UP000065504"/>
    </source>
</evidence>
<comment type="caution">
    <text evidence="12">The sequence shown here is derived from an EMBL/GenBank/DDBJ whole genome shotgun (WGS) entry which is preliminary data.</text>
</comment>
<feature type="signal peptide" evidence="9">
    <location>
        <begin position="1"/>
        <end position="23"/>
    </location>
</feature>
<dbReference type="FunFam" id="2.60.40.10:FF:000458">
    <property type="entry name" value="Molecular chaperone FimC"/>
    <property type="match status" value="1"/>
</dbReference>
<keyword evidence="7" id="KW-0393">Immunoglobulin domain</keyword>
<dbReference type="PRINTS" id="PR00969">
    <property type="entry name" value="CHAPERONPILI"/>
</dbReference>
<dbReference type="Proteomes" id="UP000065504">
    <property type="component" value="Unassembled WGS sequence"/>
</dbReference>
<keyword evidence="3" id="KW-1029">Fimbrium biogenesis</keyword>
<evidence type="ECO:0000256" key="5">
    <source>
        <dbReference type="ARBA" id="ARBA00022764"/>
    </source>
</evidence>
<dbReference type="InterPro" id="IPR013783">
    <property type="entry name" value="Ig-like_fold"/>
</dbReference>
<evidence type="ECO:0000256" key="1">
    <source>
        <dbReference type="ARBA" id="ARBA00004418"/>
    </source>
</evidence>
<dbReference type="GO" id="GO:0071555">
    <property type="term" value="P:cell wall organization"/>
    <property type="evidence" value="ECO:0007669"/>
    <property type="project" value="InterPro"/>
</dbReference>
<feature type="domain" description="Pili assembly chaperone C-terminal" evidence="11">
    <location>
        <begin position="174"/>
        <end position="237"/>
    </location>
</feature>
<dbReference type="PROSITE" id="PS00635">
    <property type="entry name" value="PILI_CHAPERONE"/>
    <property type="match status" value="1"/>
</dbReference>
<dbReference type="PANTHER" id="PTHR30251:SF2">
    <property type="entry name" value="FIMBRIAL CHAPERONE YADV-RELATED"/>
    <property type="match status" value="1"/>
</dbReference>
<dbReference type="InterPro" id="IPR008962">
    <property type="entry name" value="PapD-like_sf"/>
</dbReference>
<accession>A0A108C8J0</accession>
<dbReference type="InterPro" id="IPR018046">
    <property type="entry name" value="Pili_assmbl_chaperone_CS"/>
</dbReference>